<keyword evidence="2" id="KW-1185">Reference proteome</keyword>
<dbReference type="RefSeq" id="XP_024335478.1">
    <property type="nucleotide sequence ID" value="XM_024477137.1"/>
</dbReference>
<protein>
    <recommendedName>
        <fullName evidence="3">F-box domain-containing protein</fullName>
    </recommendedName>
</protein>
<name>A0A1X6MQI8_9APHY</name>
<reference evidence="1 2" key="1">
    <citation type="submission" date="2017-04" db="EMBL/GenBank/DDBJ databases">
        <title>Genome Sequence of the Model Brown-Rot Fungus Postia placenta SB12.</title>
        <authorList>
            <consortium name="DOE Joint Genome Institute"/>
            <person name="Gaskell J."/>
            <person name="Kersten P."/>
            <person name="Larrondo L.F."/>
            <person name="Canessa P."/>
            <person name="Martinez D."/>
            <person name="Hibbett D."/>
            <person name="Schmoll M."/>
            <person name="Kubicek C.P."/>
            <person name="Martinez A.T."/>
            <person name="Yadav J."/>
            <person name="Master E."/>
            <person name="Magnuson J.K."/>
            <person name="James T."/>
            <person name="Yaver D."/>
            <person name="Berka R."/>
            <person name="Labutti K."/>
            <person name="Lipzen A."/>
            <person name="Aerts A."/>
            <person name="Barry K."/>
            <person name="Henrissat B."/>
            <person name="Blanchette R."/>
            <person name="Grigoriev I."/>
            <person name="Cullen D."/>
        </authorList>
    </citation>
    <scope>NUCLEOTIDE SEQUENCE [LARGE SCALE GENOMIC DNA]</scope>
    <source>
        <strain evidence="1 2">MAD-698-R-SB12</strain>
    </source>
</reference>
<dbReference type="EMBL" id="KZ110604">
    <property type="protein sequence ID" value="OSX58684.1"/>
    <property type="molecule type" value="Genomic_DNA"/>
</dbReference>
<gene>
    <name evidence="1" type="ORF">POSPLADRAFT_1036262</name>
</gene>
<dbReference type="AlphaFoldDB" id="A0A1X6MQI8"/>
<accession>A0A1X6MQI8</accession>
<evidence type="ECO:0008006" key="3">
    <source>
        <dbReference type="Google" id="ProtNLM"/>
    </source>
</evidence>
<dbReference type="Gene3D" id="3.80.10.10">
    <property type="entry name" value="Ribonuclease Inhibitor"/>
    <property type="match status" value="1"/>
</dbReference>
<evidence type="ECO:0000313" key="1">
    <source>
        <dbReference type="EMBL" id="OSX58684.1"/>
    </source>
</evidence>
<proteinExistence type="predicted"/>
<dbReference type="GeneID" id="36322087"/>
<dbReference type="Proteomes" id="UP000194127">
    <property type="component" value="Unassembled WGS sequence"/>
</dbReference>
<dbReference type="OrthoDB" id="2751365at2759"/>
<evidence type="ECO:0000313" key="2">
    <source>
        <dbReference type="Proteomes" id="UP000194127"/>
    </source>
</evidence>
<organism evidence="1 2">
    <name type="scientific">Postia placenta MAD-698-R-SB12</name>
    <dbReference type="NCBI Taxonomy" id="670580"/>
    <lineage>
        <taxon>Eukaryota</taxon>
        <taxon>Fungi</taxon>
        <taxon>Dikarya</taxon>
        <taxon>Basidiomycota</taxon>
        <taxon>Agaricomycotina</taxon>
        <taxon>Agaricomycetes</taxon>
        <taxon>Polyporales</taxon>
        <taxon>Adustoporiaceae</taxon>
        <taxon>Rhodonia</taxon>
    </lineage>
</organism>
<dbReference type="InterPro" id="IPR032675">
    <property type="entry name" value="LRR_dom_sf"/>
</dbReference>
<sequence>MKIHPSSQTIKLLNLRGTFACVLIRKYLAGNKRRGESFLTGSQTRTVAVSLQNPEDMHRALQILEIIDCILQHARESSVKVAPLARVCKTFSGPALDSTWRVLHKPLPLLKLFSGLEMDTVREPYFYVVVYRLTSDILPSEWERFLSYCHRVREITCGEYAMFTQSVVVHSSVWQQLFVRNGGRPLLPHVRIIDWYPQSLLDADILYLTSSTLRQLRVDIEEAPSHALLTDAMARYTNLQMAFGMVLQQVVQMSPFLEVLDTSGVGYSALALPVSVCSRLRVCKTHMCISRDEDSHLDIACLDALAASSQLEELAFDVIVVPATLISCTYAFNALRKLTVQGDIQSLERLLAVLTLPCICLLNLQTGSDPQLKEKAMILQQYHALFSAISAKAAHSLTSLEVSPATDLDVDEYSESEICFSLQDFVAPLFQLKKLEALNLTLRTSLTVSPVDVQIMAKNWPGLKSLCLEPCSRRSSIDSLVPFAKSLPLLRILLLHNFRIGGLHDLEACPASSHELQTIKIFSCGYEAYNPADMAHMIDRLFPNIVVTDSHFGLWRETKRLLAELQAARAREGPLPE</sequence>
<dbReference type="SUPFAM" id="SSF52047">
    <property type="entry name" value="RNI-like"/>
    <property type="match status" value="1"/>
</dbReference>